<dbReference type="Gene3D" id="1.10.8.430">
    <property type="entry name" value="Helical domain of apoptotic protease-activating factors"/>
    <property type="match status" value="1"/>
</dbReference>
<dbReference type="SUPFAM" id="SSF52540">
    <property type="entry name" value="P-loop containing nucleoside triphosphate hydrolases"/>
    <property type="match status" value="1"/>
</dbReference>
<evidence type="ECO:0000256" key="3">
    <source>
        <dbReference type="ARBA" id="ARBA00022840"/>
    </source>
</evidence>
<reference evidence="7" key="1">
    <citation type="submission" date="2025-08" db="UniProtKB">
        <authorList>
            <consortium name="RefSeq"/>
        </authorList>
    </citation>
    <scope>IDENTIFICATION</scope>
    <source>
        <tissue evidence="7">Seedling</tissue>
    </source>
</reference>
<sequence length="414" mass="47251">METLKKVAQGVINYEGIDEKMKKLKRKCDHLKSREEDVKAELEYAEGLLLKKRRKVVENWLANAASIANEVEMMEQQVLESSWRFSNLLHESKIARLTAGVTELIRQGQFPDGLTLRVHGNQQTDLITTKLIGQSFRQHKNVICEWLRSDDVSKIGIYGMGGVGKTTFGTYIHNELRNCPNSRVSWVPVSQYFNIHKLQSDIAKAVGLDIENEDHKIKRAAKLERCLRKMNNFVLILDDVWKHFTIDELGIPSRGNGFKLILTSRSLEVCRRIGCEEHIKVEPLSRNEAWELFTEIFGHGRALSPEIEPIAKSLTGKCSGLPLAIKTVPGSMKGVEDISEWRDALEKLKEPAAEHDDDIGIEVLQVLKYSYDQLKDPKVQQCFLYCSLFPEDYQIDRETVRTCPEFLPGILDKS</sequence>
<keyword evidence="2" id="KW-0611">Plant defense</keyword>
<keyword evidence="6" id="KW-1185">Reference proteome</keyword>
<feature type="domain" description="NB-ARC" evidence="5">
    <location>
        <begin position="138"/>
        <end position="298"/>
    </location>
</feature>
<gene>
    <name evidence="7" type="primary">LOC132803188</name>
</gene>
<evidence type="ECO:0000256" key="1">
    <source>
        <dbReference type="ARBA" id="ARBA00022741"/>
    </source>
</evidence>
<dbReference type="GeneID" id="132803188"/>
<keyword evidence="3" id="KW-0067">ATP-binding</keyword>
<dbReference type="Pfam" id="PF00931">
    <property type="entry name" value="NB-ARC"/>
    <property type="match status" value="1"/>
</dbReference>
<dbReference type="PANTHER" id="PTHR33463:SF187">
    <property type="entry name" value="AND NB-ARC DOMAIN DISEASE RESISTANCE PROTEIN, PUTATIVE-RELATED"/>
    <property type="match status" value="1"/>
</dbReference>
<dbReference type="RefSeq" id="XP_060671447.1">
    <property type="nucleotide sequence ID" value="XM_060815464.1"/>
</dbReference>
<keyword evidence="1" id="KW-0547">Nucleotide-binding</keyword>
<dbReference type="InterPro" id="IPR050905">
    <property type="entry name" value="Plant_NBS-LRR"/>
</dbReference>
<accession>A0ABM4A3Y8</accession>
<name>A0ABM4A3Y8_ZIZJJ</name>
<keyword evidence="4" id="KW-0175">Coiled coil</keyword>
<protein>
    <submittedName>
        <fullName evidence="7">Disease resistance protein SUMM2-like</fullName>
    </submittedName>
</protein>
<dbReference type="Proteomes" id="UP001652623">
    <property type="component" value="Chromosome 3"/>
</dbReference>
<evidence type="ECO:0000256" key="4">
    <source>
        <dbReference type="SAM" id="Coils"/>
    </source>
</evidence>
<feature type="coiled-coil region" evidence="4">
    <location>
        <begin position="14"/>
        <end position="77"/>
    </location>
</feature>
<evidence type="ECO:0000313" key="7">
    <source>
        <dbReference type="RefSeq" id="XP_060671447.1"/>
    </source>
</evidence>
<evidence type="ECO:0000313" key="6">
    <source>
        <dbReference type="Proteomes" id="UP001652623"/>
    </source>
</evidence>
<dbReference type="PRINTS" id="PR00364">
    <property type="entry name" value="DISEASERSIST"/>
</dbReference>
<dbReference type="Gene3D" id="3.40.50.300">
    <property type="entry name" value="P-loop containing nucleotide triphosphate hydrolases"/>
    <property type="match status" value="1"/>
</dbReference>
<dbReference type="InterPro" id="IPR002182">
    <property type="entry name" value="NB-ARC"/>
</dbReference>
<proteinExistence type="predicted"/>
<dbReference type="InterPro" id="IPR027417">
    <property type="entry name" value="P-loop_NTPase"/>
</dbReference>
<evidence type="ECO:0000256" key="2">
    <source>
        <dbReference type="ARBA" id="ARBA00022821"/>
    </source>
</evidence>
<organism evidence="6 7">
    <name type="scientific">Ziziphus jujuba</name>
    <name type="common">Chinese jujube</name>
    <name type="synonym">Ziziphus sativa</name>
    <dbReference type="NCBI Taxonomy" id="326968"/>
    <lineage>
        <taxon>Eukaryota</taxon>
        <taxon>Viridiplantae</taxon>
        <taxon>Streptophyta</taxon>
        <taxon>Embryophyta</taxon>
        <taxon>Tracheophyta</taxon>
        <taxon>Spermatophyta</taxon>
        <taxon>Magnoliopsida</taxon>
        <taxon>eudicotyledons</taxon>
        <taxon>Gunneridae</taxon>
        <taxon>Pentapetalae</taxon>
        <taxon>rosids</taxon>
        <taxon>fabids</taxon>
        <taxon>Rosales</taxon>
        <taxon>Rhamnaceae</taxon>
        <taxon>Paliureae</taxon>
        <taxon>Ziziphus</taxon>
    </lineage>
</organism>
<evidence type="ECO:0000259" key="5">
    <source>
        <dbReference type="Pfam" id="PF00931"/>
    </source>
</evidence>
<dbReference type="InterPro" id="IPR042197">
    <property type="entry name" value="Apaf_helical"/>
</dbReference>
<dbReference type="PANTHER" id="PTHR33463">
    <property type="entry name" value="NB-ARC DOMAIN-CONTAINING PROTEIN-RELATED"/>
    <property type="match status" value="1"/>
</dbReference>